<dbReference type="Proteomes" id="UP000639403">
    <property type="component" value="Unassembled WGS sequence"/>
</dbReference>
<keyword evidence="2 6" id="KW-0812">Transmembrane</keyword>
<feature type="transmembrane region" description="Helical" evidence="6">
    <location>
        <begin position="178"/>
        <end position="208"/>
    </location>
</feature>
<dbReference type="InterPro" id="IPR036259">
    <property type="entry name" value="MFS_trans_sf"/>
</dbReference>
<dbReference type="SUPFAM" id="SSF103473">
    <property type="entry name" value="MFS general substrate transporter"/>
    <property type="match status" value="1"/>
</dbReference>
<evidence type="ECO:0000313" key="8">
    <source>
        <dbReference type="EMBL" id="KAF9818565.1"/>
    </source>
</evidence>
<feature type="transmembrane region" description="Helical" evidence="6">
    <location>
        <begin position="332"/>
        <end position="356"/>
    </location>
</feature>
<feature type="domain" description="Major facilitator superfamily (MFS) profile" evidence="7">
    <location>
        <begin position="96"/>
        <end position="530"/>
    </location>
</feature>
<evidence type="ECO:0000256" key="4">
    <source>
        <dbReference type="ARBA" id="ARBA00023136"/>
    </source>
</evidence>
<evidence type="ECO:0000259" key="7">
    <source>
        <dbReference type="PROSITE" id="PS50850"/>
    </source>
</evidence>
<evidence type="ECO:0000256" key="2">
    <source>
        <dbReference type="ARBA" id="ARBA00022692"/>
    </source>
</evidence>
<comment type="subcellular location">
    <subcellularLocation>
        <location evidence="1">Membrane</location>
        <topology evidence="1">Multi-pass membrane protein</topology>
    </subcellularLocation>
</comment>
<feature type="transmembrane region" description="Helical" evidence="6">
    <location>
        <begin position="405"/>
        <end position="425"/>
    </location>
</feature>
<organism evidence="8 9">
    <name type="scientific">Rhodonia placenta</name>
    <dbReference type="NCBI Taxonomy" id="104341"/>
    <lineage>
        <taxon>Eukaryota</taxon>
        <taxon>Fungi</taxon>
        <taxon>Dikarya</taxon>
        <taxon>Basidiomycota</taxon>
        <taxon>Agaricomycotina</taxon>
        <taxon>Agaricomycetes</taxon>
        <taxon>Polyporales</taxon>
        <taxon>Adustoporiaceae</taxon>
        <taxon>Rhodonia</taxon>
    </lineage>
</organism>
<feature type="transmembrane region" description="Helical" evidence="6">
    <location>
        <begin position="239"/>
        <end position="259"/>
    </location>
</feature>
<gene>
    <name evidence="8" type="ORF">IEO21_02670</name>
</gene>
<dbReference type="PROSITE" id="PS00216">
    <property type="entry name" value="SUGAR_TRANSPORT_1"/>
    <property type="match status" value="1"/>
</dbReference>
<accession>A0A8H7U4X8</accession>
<evidence type="ECO:0000256" key="3">
    <source>
        <dbReference type="ARBA" id="ARBA00022989"/>
    </source>
</evidence>
<reference evidence="8" key="1">
    <citation type="submission" date="2020-11" db="EMBL/GenBank/DDBJ databases">
        <authorList>
            <person name="Koelle M."/>
            <person name="Horta M.A.C."/>
            <person name="Nowrousian M."/>
            <person name="Ohm R.A."/>
            <person name="Benz P."/>
            <person name="Pilgard A."/>
        </authorList>
    </citation>
    <scope>NUCLEOTIDE SEQUENCE</scope>
    <source>
        <strain evidence="8">FPRL280</strain>
    </source>
</reference>
<evidence type="ECO:0000313" key="9">
    <source>
        <dbReference type="Proteomes" id="UP000639403"/>
    </source>
</evidence>
<reference evidence="8" key="2">
    <citation type="journal article" name="Front. Microbiol.">
        <title>Degradative Capacity of Two Strains of Rhodonia placenta: From Phenotype to Genotype.</title>
        <authorList>
            <person name="Kolle M."/>
            <person name="Horta M.A.C."/>
            <person name="Nowrousian M."/>
            <person name="Ohm R.A."/>
            <person name="Benz J.P."/>
            <person name="Pilgard A."/>
        </authorList>
    </citation>
    <scope>NUCLEOTIDE SEQUENCE</scope>
    <source>
        <strain evidence="8">FPRL280</strain>
    </source>
</reference>
<dbReference type="PANTHER" id="PTHR24064">
    <property type="entry name" value="SOLUTE CARRIER FAMILY 22 MEMBER"/>
    <property type="match status" value="1"/>
</dbReference>
<keyword evidence="4 6" id="KW-0472">Membrane</keyword>
<protein>
    <recommendedName>
        <fullName evidence="7">Major facilitator superfamily (MFS) profile domain-containing protein</fullName>
    </recommendedName>
</protein>
<keyword evidence="3 6" id="KW-1133">Transmembrane helix</keyword>
<dbReference type="EMBL" id="JADOXO010000028">
    <property type="protein sequence ID" value="KAF9818565.1"/>
    <property type="molecule type" value="Genomic_DNA"/>
</dbReference>
<sequence length="613" mass="67051">MKLPHEETSPYQGRSKEASLGTNAQSSLPPTAALQELFEDTQGPEPRCKIAGGDLLPYSALHHADPPGLRACTHGDFINVLSEIDNARFSLVVSRATVLALADASHAMLDGSILRWRSSLAPASSQTPPEGSSDIAERQLTAMEQLGIKVATPVGIIIGQLLFGWLGDLLGRKRIYGVELLLMIVGTFGQTLAAPAYGISVVGVLIVWRVFGWGQLAVRCYKLNMLDDTSELLKDVDQIWRIIIGLGCVPGAIALYFRLTIPETPRFTMDIERNVQKATQDVDAFLTPVNYTVDPEVAFQRLSARTASKQDFQSYFSKWENLKVLLGTSYSWFALDIAFYGLGLNSSIILDAIGFGSPRNGLTGAASIYENLTNTSLGNLILTVAGFIPGYWLAFIFIDRWGRKPIQLMGFAVLFVLLIVMGSAYEKLIATTPGRNVFVFLYCLANVFENFGPNTTTFIVPGEVFPTRYRSTAHGISAASGKIGAVVAQIAFQWMKDIGGSNAFIGHILQIFSFFMLTGLASTLLIPETSHKTLERLSNERQDRFFRNKDIHRRFSTQKLGDSFPMGSIRLAPLNSTVKEPDAAVVPGKGVHRAQSISWPVTTSLLSENITTA</sequence>
<name>A0A8H7U4X8_9APHY</name>
<dbReference type="InterPro" id="IPR020846">
    <property type="entry name" value="MFS_dom"/>
</dbReference>
<evidence type="ECO:0000256" key="5">
    <source>
        <dbReference type="SAM" id="MobiDB-lite"/>
    </source>
</evidence>
<dbReference type="AlphaFoldDB" id="A0A8H7U4X8"/>
<dbReference type="Pfam" id="PF00083">
    <property type="entry name" value="Sugar_tr"/>
    <property type="match status" value="2"/>
</dbReference>
<dbReference type="InterPro" id="IPR005829">
    <property type="entry name" value="Sugar_transporter_CS"/>
</dbReference>
<evidence type="ECO:0000256" key="1">
    <source>
        <dbReference type="ARBA" id="ARBA00004141"/>
    </source>
</evidence>
<dbReference type="PROSITE" id="PS50850">
    <property type="entry name" value="MFS"/>
    <property type="match status" value="1"/>
</dbReference>
<dbReference type="InterPro" id="IPR005828">
    <property type="entry name" value="MFS_sugar_transport-like"/>
</dbReference>
<proteinExistence type="predicted"/>
<dbReference type="GO" id="GO:0022857">
    <property type="term" value="F:transmembrane transporter activity"/>
    <property type="evidence" value="ECO:0007669"/>
    <property type="project" value="InterPro"/>
</dbReference>
<dbReference type="GO" id="GO:0016020">
    <property type="term" value="C:membrane"/>
    <property type="evidence" value="ECO:0007669"/>
    <property type="project" value="UniProtKB-SubCell"/>
</dbReference>
<comment type="caution">
    <text evidence="8">The sequence shown here is derived from an EMBL/GenBank/DDBJ whole genome shotgun (WGS) entry which is preliminary data.</text>
</comment>
<feature type="transmembrane region" description="Helical" evidence="6">
    <location>
        <begin position="504"/>
        <end position="526"/>
    </location>
</feature>
<feature type="transmembrane region" description="Helical" evidence="6">
    <location>
        <begin position="376"/>
        <end position="398"/>
    </location>
</feature>
<feature type="region of interest" description="Disordered" evidence="5">
    <location>
        <begin position="1"/>
        <end position="26"/>
    </location>
</feature>
<evidence type="ECO:0000256" key="6">
    <source>
        <dbReference type="SAM" id="Phobius"/>
    </source>
</evidence>
<dbReference type="Gene3D" id="1.20.1250.20">
    <property type="entry name" value="MFS general substrate transporter like domains"/>
    <property type="match status" value="2"/>
</dbReference>